<reference evidence="2" key="1">
    <citation type="submission" date="2016-10" db="EMBL/GenBank/DDBJ databases">
        <authorList>
            <person name="Varghese N."/>
            <person name="Submissions S."/>
        </authorList>
    </citation>
    <scope>NUCLEOTIDE SEQUENCE [LARGE SCALE GENOMIC DNA]</scope>
    <source>
        <strain evidence="2">DSM 241</strain>
    </source>
</reference>
<dbReference type="AlphaFoldDB" id="A0A1H7HJ47"/>
<name>A0A1H7HJ47_9GAMM</name>
<dbReference type="RefSeq" id="WP_177169823.1">
    <property type="nucleotide sequence ID" value="NZ_FOAA01000002.1"/>
</dbReference>
<organism evidence="1 2">
    <name type="scientific">Ectothiorhodospira marina</name>
    <dbReference type="NCBI Taxonomy" id="1396821"/>
    <lineage>
        <taxon>Bacteria</taxon>
        <taxon>Pseudomonadati</taxon>
        <taxon>Pseudomonadota</taxon>
        <taxon>Gammaproteobacteria</taxon>
        <taxon>Chromatiales</taxon>
        <taxon>Ectothiorhodospiraceae</taxon>
        <taxon>Ectothiorhodospira</taxon>
    </lineage>
</organism>
<protein>
    <submittedName>
        <fullName evidence="1">Uncharacterized protein</fullName>
    </submittedName>
</protein>
<evidence type="ECO:0000313" key="2">
    <source>
        <dbReference type="Proteomes" id="UP000199256"/>
    </source>
</evidence>
<sequence>MADGFHYVSNRLRFLGQTFHAYRYTQTGRATDGVYLDRRSLWLSATYDF</sequence>
<gene>
    <name evidence="1" type="ORF">SAMN05444515_102183</name>
</gene>
<keyword evidence="2" id="KW-1185">Reference proteome</keyword>
<evidence type="ECO:0000313" key="1">
    <source>
        <dbReference type="EMBL" id="SEK50289.1"/>
    </source>
</evidence>
<dbReference type="STRING" id="1396821.SAMN05444515_102183"/>
<proteinExistence type="predicted"/>
<dbReference type="Proteomes" id="UP000199256">
    <property type="component" value="Unassembled WGS sequence"/>
</dbReference>
<dbReference type="EMBL" id="FOAA01000002">
    <property type="protein sequence ID" value="SEK50289.1"/>
    <property type="molecule type" value="Genomic_DNA"/>
</dbReference>
<accession>A0A1H7HJ47</accession>